<proteinExistence type="predicted"/>
<evidence type="ECO:0000313" key="2">
    <source>
        <dbReference type="EMBL" id="KIK22994.1"/>
    </source>
</evidence>
<gene>
    <name evidence="2" type="ORF">PISMIDRAFT_11253</name>
</gene>
<organism evidence="2 3">
    <name type="scientific">Pisolithus microcarpus 441</name>
    <dbReference type="NCBI Taxonomy" id="765257"/>
    <lineage>
        <taxon>Eukaryota</taxon>
        <taxon>Fungi</taxon>
        <taxon>Dikarya</taxon>
        <taxon>Basidiomycota</taxon>
        <taxon>Agaricomycotina</taxon>
        <taxon>Agaricomycetes</taxon>
        <taxon>Agaricomycetidae</taxon>
        <taxon>Boletales</taxon>
        <taxon>Sclerodermatineae</taxon>
        <taxon>Pisolithaceae</taxon>
        <taxon>Pisolithus</taxon>
    </lineage>
</organism>
<protein>
    <submittedName>
        <fullName evidence="2">Uncharacterized protein</fullName>
    </submittedName>
</protein>
<dbReference type="Proteomes" id="UP000054018">
    <property type="component" value="Unassembled WGS sequence"/>
</dbReference>
<dbReference type="OrthoDB" id="10586554at2759"/>
<dbReference type="HOGENOM" id="CLU_2961747_0_0_1"/>
<keyword evidence="3" id="KW-1185">Reference proteome</keyword>
<feature type="region of interest" description="Disordered" evidence="1">
    <location>
        <begin position="40"/>
        <end position="59"/>
    </location>
</feature>
<dbReference type="AlphaFoldDB" id="A0A0C9ZAN3"/>
<name>A0A0C9ZAN3_9AGAM</name>
<evidence type="ECO:0000256" key="1">
    <source>
        <dbReference type="SAM" id="MobiDB-lite"/>
    </source>
</evidence>
<accession>A0A0C9ZAN3</accession>
<reference evidence="2 3" key="1">
    <citation type="submission" date="2014-04" db="EMBL/GenBank/DDBJ databases">
        <authorList>
            <consortium name="DOE Joint Genome Institute"/>
            <person name="Kuo A."/>
            <person name="Kohler A."/>
            <person name="Costa M.D."/>
            <person name="Nagy L.G."/>
            <person name="Floudas D."/>
            <person name="Copeland A."/>
            <person name="Barry K.W."/>
            <person name="Cichocki N."/>
            <person name="Veneault-Fourrey C."/>
            <person name="LaButti K."/>
            <person name="Lindquist E.A."/>
            <person name="Lipzen A."/>
            <person name="Lundell T."/>
            <person name="Morin E."/>
            <person name="Murat C."/>
            <person name="Sun H."/>
            <person name="Tunlid A."/>
            <person name="Henrissat B."/>
            <person name="Grigoriev I.V."/>
            <person name="Hibbett D.S."/>
            <person name="Martin F."/>
            <person name="Nordberg H.P."/>
            <person name="Cantor M.N."/>
            <person name="Hua S.X."/>
        </authorList>
    </citation>
    <scope>NUCLEOTIDE SEQUENCE [LARGE SCALE GENOMIC DNA]</scope>
    <source>
        <strain evidence="2 3">441</strain>
    </source>
</reference>
<dbReference type="EMBL" id="KN833732">
    <property type="protein sequence ID" value="KIK22994.1"/>
    <property type="molecule type" value="Genomic_DNA"/>
</dbReference>
<evidence type="ECO:0000313" key="3">
    <source>
        <dbReference type="Proteomes" id="UP000054018"/>
    </source>
</evidence>
<reference evidence="3" key="2">
    <citation type="submission" date="2015-01" db="EMBL/GenBank/DDBJ databases">
        <title>Evolutionary Origins and Diversification of the Mycorrhizal Mutualists.</title>
        <authorList>
            <consortium name="DOE Joint Genome Institute"/>
            <consortium name="Mycorrhizal Genomics Consortium"/>
            <person name="Kohler A."/>
            <person name="Kuo A."/>
            <person name="Nagy L.G."/>
            <person name="Floudas D."/>
            <person name="Copeland A."/>
            <person name="Barry K.W."/>
            <person name="Cichocki N."/>
            <person name="Veneault-Fourrey C."/>
            <person name="LaButti K."/>
            <person name="Lindquist E.A."/>
            <person name="Lipzen A."/>
            <person name="Lundell T."/>
            <person name="Morin E."/>
            <person name="Murat C."/>
            <person name="Riley R."/>
            <person name="Ohm R."/>
            <person name="Sun H."/>
            <person name="Tunlid A."/>
            <person name="Henrissat B."/>
            <person name="Grigoriev I.V."/>
            <person name="Hibbett D.S."/>
            <person name="Martin F."/>
        </authorList>
    </citation>
    <scope>NUCLEOTIDE SEQUENCE [LARGE SCALE GENOMIC DNA]</scope>
    <source>
        <strain evidence="3">441</strain>
    </source>
</reference>
<sequence length="59" mass="6487">MAEVLDQRLGEVVKALEKNMATMSSFSKDIHDLKGVLEESSETLDSNDDPGLLPIPLQM</sequence>